<dbReference type="EC" id="2.7.13.3" evidence="2"/>
<keyword evidence="6" id="KW-0418">Kinase</keyword>
<protein>
    <recommendedName>
        <fullName evidence="3">Chemotaxis protein CheA</fullName>
        <ecNumber evidence="2">2.7.13.3</ecNumber>
    </recommendedName>
</protein>
<dbReference type="InterPro" id="IPR003594">
    <property type="entry name" value="HATPase_dom"/>
</dbReference>
<keyword evidence="9" id="KW-0067">ATP-binding</keyword>
<comment type="function">
    <text evidence="7">Involved in the transmission of sensory signals from the chemoreceptors to the flagellar motors. CheA is autophosphorylated; it can transfer its phosphate group to either CheB or CheY.</text>
</comment>
<dbReference type="RefSeq" id="WP_310866483.1">
    <property type="nucleotide sequence ID" value="NZ_JAVLSF010000799.1"/>
</dbReference>
<dbReference type="InterPro" id="IPR051315">
    <property type="entry name" value="Bact_Chemotaxis_CheA"/>
</dbReference>
<dbReference type="PROSITE" id="PS50109">
    <property type="entry name" value="HIS_KIN"/>
    <property type="match status" value="1"/>
</dbReference>
<dbReference type="Gene3D" id="3.30.565.10">
    <property type="entry name" value="Histidine kinase-like ATPase, C-terminal domain"/>
    <property type="match status" value="1"/>
</dbReference>
<evidence type="ECO:0000256" key="2">
    <source>
        <dbReference type="ARBA" id="ARBA00012438"/>
    </source>
</evidence>
<dbReference type="PRINTS" id="PR00344">
    <property type="entry name" value="BCTRLSENSOR"/>
</dbReference>
<dbReference type="FunFam" id="3.30.565.10:FF:000016">
    <property type="entry name" value="Chemotaxis protein CheA, putative"/>
    <property type="match status" value="1"/>
</dbReference>
<dbReference type="GO" id="GO:0004673">
    <property type="term" value="F:protein histidine kinase activity"/>
    <property type="evidence" value="ECO:0007669"/>
    <property type="project" value="UniProtKB-EC"/>
</dbReference>
<sequence>MGQVNLNVERQGNEIIITLEDDGKGVNVEAVRQKAIERGLIAADSTLSDYDVIQFIFNAGLSTAKEVTQISGRGVGMDVVQSEIKLLGGTVSADSVAGKGTRLTLRLPLTVAVTDALMVRVADRQFAIPLAH</sequence>
<evidence type="ECO:0000256" key="5">
    <source>
        <dbReference type="ARBA" id="ARBA00022679"/>
    </source>
</evidence>
<evidence type="ECO:0000313" key="9">
    <source>
        <dbReference type="EMBL" id="MDR9778423.1"/>
    </source>
</evidence>
<evidence type="ECO:0000256" key="3">
    <source>
        <dbReference type="ARBA" id="ARBA00021495"/>
    </source>
</evidence>
<dbReference type="EMBL" id="JAVLSF010000799">
    <property type="protein sequence ID" value="MDR9778423.1"/>
    <property type="molecule type" value="Genomic_DNA"/>
</dbReference>
<dbReference type="SMART" id="SM00387">
    <property type="entry name" value="HATPase_c"/>
    <property type="match status" value="1"/>
</dbReference>
<dbReference type="InterPro" id="IPR004358">
    <property type="entry name" value="Sig_transdc_His_kin-like_C"/>
</dbReference>
<organism evidence="9 10">
    <name type="scientific">Rhizobium hidalgonense</name>
    <dbReference type="NCBI Taxonomy" id="1538159"/>
    <lineage>
        <taxon>Bacteria</taxon>
        <taxon>Pseudomonadati</taxon>
        <taxon>Pseudomonadota</taxon>
        <taxon>Alphaproteobacteria</taxon>
        <taxon>Hyphomicrobiales</taxon>
        <taxon>Rhizobiaceae</taxon>
        <taxon>Rhizobium/Agrobacterium group</taxon>
        <taxon>Rhizobium</taxon>
    </lineage>
</organism>
<dbReference type="GO" id="GO:0005524">
    <property type="term" value="F:ATP binding"/>
    <property type="evidence" value="ECO:0007669"/>
    <property type="project" value="UniProtKB-KW"/>
</dbReference>
<name>A0AAJ2H6D4_9HYPH</name>
<dbReference type="InterPro" id="IPR036890">
    <property type="entry name" value="HATPase_C_sf"/>
</dbReference>
<evidence type="ECO:0000256" key="4">
    <source>
        <dbReference type="ARBA" id="ARBA00022553"/>
    </source>
</evidence>
<evidence type="ECO:0000256" key="7">
    <source>
        <dbReference type="ARBA" id="ARBA00035100"/>
    </source>
</evidence>
<comment type="catalytic activity">
    <reaction evidence="1">
        <text>ATP + protein L-histidine = ADP + protein N-phospho-L-histidine.</text>
        <dbReference type="EC" id="2.7.13.3"/>
    </reaction>
</comment>
<dbReference type="AlphaFoldDB" id="A0AAJ2H6D4"/>
<keyword evidence="5" id="KW-0808">Transferase</keyword>
<evidence type="ECO:0000256" key="6">
    <source>
        <dbReference type="ARBA" id="ARBA00022777"/>
    </source>
</evidence>
<accession>A0AAJ2H6D4</accession>
<keyword evidence="9" id="KW-0547">Nucleotide-binding</keyword>
<gene>
    <name evidence="9" type="ORF">RJJ65_38435</name>
</gene>
<dbReference type="Pfam" id="PF02518">
    <property type="entry name" value="HATPase_c"/>
    <property type="match status" value="1"/>
</dbReference>
<evidence type="ECO:0000256" key="1">
    <source>
        <dbReference type="ARBA" id="ARBA00000085"/>
    </source>
</evidence>
<proteinExistence type="predicted"/>
<dbReference type="Proteomes" id="UP001268610">
    <property type="component" value="Unassembled WGS sequence"/>
</dbReference>
<dbReference type="SUPFAM" id="SSF55874">
    <property type="entry name" value="ATPase domain of HSP90 chaperone/DNA topoisomerase II/histidine kinase"/>
    <property type="match status" value="1"/>
</dbReference>
<dbReference type="PANTHER" id="PTHR43395">
    <property type="entry name" value="SENSOR HISTIDINE KINASE CHEA"/>
    <property type="match status" value="1"/>
</dbReference>
<keyword evidence="4" id="KW-0597">Phosphoprotein</keyword>
<dbReference type="InterPro" id="IPR005467">
    <property type="entry name" value="His_kinase_dom"/>
</dbReference>
<dbReference type="PANTHER" id="PTHR43395:SF8">
    <property type="entry name" value="HISTIDINE KINASE"/>
    <property type="match status" value="1"/>
</dbReference>
<feature type="domain" description="Histidine kinase" evidence="8">
    <location>
        <begin position="1"/>
        <end position="111"/>
    </location>
</feature>
<reference evidence="9" key="1">
    <citation type="submission" date="2023-04" db="EMBL/GenBank/DDBJ databases">
        <title>Genomic characterization of faba bean (Vicia faba) microsymbionts in Mexican soils.</title>
        <authorList>
            <person name="Rivera Orduna F.N."/>
            <person name="Guevara-Luna J."/>
            <person name="Yan J."/>
            <person name="Arroyo-Herrera I."/>
            <person name="Li Y."/>
            <person name="Vasquez-Murrieta M.S."/>
            <person name="Wang E.T."/>
        </authorList>
    </citation>
    <scope>NUCLEOTIDE SEQUENCE</scope>
    <source>
        <strain evidence="9">CH26</strain>
    </source>
</reference>
<feature type="non-terminal residue" evidence="9">
    <location>
        <position position="132"/>
    </location>
</feature>
<comment type="caution">
    <text evidence="9">The sequence shown here is derived from an EMBL/GenBank/DDBJ whole genome shotgun (WGS) entry which is preliminary data.</text>
</comment>
<evidence type="ECO:0000313" key="10">
    <source>
        <dbReference type="Proteomes" id="UP001268610"/>
    </source>
</evidence>
<evidence type="ECO:0000259" key="8">
    <source>
        <dbReference type="PROSITE" id="PS50109"/>
    </source>
</evidence>